<dbReference type="AlphaFoldDB" id="A0A0A9EZV6"/>
<reference evidence="1" key="1">
    <citation type="submission" date="2014-09" db="EMBL/GenBank/DDBJ databases">
        <authorList>
            <person name="Magalhaes I.L.F."/>
            <person name="Oliveira U."/>
            <person name="Santos F.R."/>
            <person name="Vidigal T.H.D.A."/>
            <person name="Brescovit A.D."/>
            <person name="Santos A.J."/>
        </authorList>
    </citation>
    <scope>NUCLEOTIDE SEQUENCE</scope>
    <source>
        <tissue evidence="1">Shoot tissue taken approximately 20 cm above the soil surface</tissue>
    </source>
</reference>
<organism evidence="1">
    <name type="scientific">Arundo donax</name>
    <name type="common">Giant reed</name>
    <name type="synonym">Donax arundinaceus</name>
    <dbReference type="NCBI Taxonomy" id="35708"/>
    <lineage>
        <taxon>Eukaryota</taxon>
        <taxon>Viridiplantae</taxon>
        <taxon>Streptophyta</taxon>
        <taxon>Embryophyta</taxon>
        <taxon>Tracheophyta</taxon>
        <taxon>Spermatophyta</taxon>
        <taxon>Magnoliopsida</taxon>
        <taxon>Liliopsida</taxon>
        <taxon>Poales</taxon>
        <taxon>Poaceae</taxon>
        <taxon>PACMAD clade</taxon>
        <taxon>Arundinoideae</taxon>
        <taxon>Arundineae</taxon>
        <taxon>Arundo</taxon>
    </lineage>
</organism>
<protein>
    <submittedName>
        <fullName evidence="1">Uncharacterized protein</fullName>
    </submittedName>
</protein>
<accession>A0A0A9EZV6</accession>
<reference evidence="1" key="2">
    <citation type="journal article" date="2015" name="Data Brief">
        <title>Shoot transcriptome of the giant reed, Arundo donax.</title>
        <authorList>
            <person name="Barrero R.A."/>
            <person name="Guerrero F.D."/>
            <person name="Moolhuijzen P."/>
            <person name="Goolsby J.A."/>
            <person name="Tidwell J."/>
            <person name="Bellgard S.E."/>
            <person name="Bellgard M.I."/>
        </authorList>
    </citation>
    <scope>NUCLEOTIDE SEQUENCE</scope>
    <source>
        <tissue evidence="1">Shoot tissue taken approximately 20 cm above the soil surface</tissue>
    </source>
</reference>
<sequence>MLQKLLLRAKTHQNWLEEYSLVASATKL</sequence>
<name>A0A0A9EZV6_ARUDO</name>
<evidence type="ECO:0000313" key="1">
    <source>
        <dbReference type="EMBL" id="JAE06310.1"/>
    </source>
</evidence>
<proteinExistence type="predicted"/>
<dbReference type="EMBL" id="GBRH01191586">
    <property type="protein sequence ID" value="JAE06310.1"/>
    <property type="molecule type" value="Transcribed_RNA"/>
</dbReference>